<dbReference type="EMBL" id="MG298828">
    <property type="protein sequence ID" value="AWG87805.1"/>
    <property type="molecule type" value="Genomic_DNA"/>
</dbReference>
<feature type="region of interest" description="Disordered" evidence="1">
    <location>
        <begin position="115"/>
        <end position="152"/>
    </location>
</feature>
<sequence>MCKCGLYGYFVFLKNATIEVETLSHGTLTSTTKWGLEKVTTYTGDDSWAGGSRTIHPSGVQPNYMVDKLRVPSHHSKLWQTFYKITRRDEVRAEDIGQVWATGQLAISPAPQKCKQSEGLGRQAGPSNVTAKCPPGHTLKRGLGAPRSDHERSACKVDGVFSEVIPATCSAG</sequence>
<protein>
    <submittedName>
        <fullName evidence="4">BCRF0</fullName>
    </submittedName>
</protein>
<organism evidence="4">
    <name type="scientific">Epstein-Barr virus (strain GD1)</name>
    <name type="common">HHV-4</name>
    <name type="synonym">Human gammaherpesvirus 4</name>
    <dbReference type="NCBI Taxonomy" id="10376"/>
    <lineage>
        <taxon>Viruses</taxon>
        <taxon>Duplodnaviria</taxon>
        <taxon>Heunggongvirae</taxon>
        <taxon>Peploviricota</taxon>
        <taxon>Herviviricetes</taxon>
        <taxon>Herpesvirales</taxon>
        <taxon>Orthoherpesviridae</taxon>
        <taxon>Gammaherpesvirinae</taxon>
        <taxon>Lymphocryptovirus</taxon>
        <taxon>Lymphocryptovirus humangamma4</taxon>
    </lineage>
</organism>
<evidence type="ECO:0000256" key="1">
    <source>
        <dbReference type="SAM" id="MobiDB-lite"/>
    </source>
</evidence>
<name>A0A2S1MLG2_EBVG</name>
<evidence type="ECO:0000313" key="4">
    <source>
        <dbReference type="EMBL" id="AWG87877.1"/>
    </source>
</evidence>
<evidence type="ECO:0000313" key="3">
    <source>
        <dbReference type="EMBL" id="AWG87805.1"/>
    </source>
</evidence>
<dbReference type="EMBL" id="MG298829">
    <property type="protein sequence ID" value="AWG87877.1"/>
    <property type="molecule type" value="Genomic_DNA"/>
</dbReference>
<dbReference type="EMBL" id="MG298825">
    <property type="protein sequence ID" value="AWG87613.1"/>
    <property type="molecule type" value="Genomic_DNA"/>
</dbReference>
<evidence type="ECO:0000313" key="2">
    <source>
        <dbReference type="EMBL" id="AWG87613.1"/>
    </source>
</evidence>
<proteinExistence type="predicted"/>
<organismHost>
    <name type="scientific">Homo sapiens</name>
    <name type="common">Human</name>
    <dbReference type="NCBI Taxonomy" id="9606"/>
</organismHost>
<reference evidence="4" key="1">
    <citation type="submission" date="2017-10" db="EMBL/GenBank/DDBJ databases">
        <title>Epstein Barr virus genome variation.</title>
        <authorList>
            <person name="Palser A."/>
            <person name="Wegner F."/>
            <person name="Bridges R."/>
            <person name="Correia S."/>
            <person name="Elgueta Karstegl C."/>
            <person name="Venturini C."/>
            <person name="Middeldorp J."/>
            <person name="Cohen J.I."/>
            <person name="Hildesheim A."/>
            <person name="Breuer J."/>
            <person name="White R.E."/>
            <person name="Kellam P."/>
            <person name="Farrell P.J."/>
        </authorList>
    </citation>
    <scope>NUCLEOTIDE SEQUENCE</scope>
    <source>
        <strain evidence="2">AH_Saliva_8489</strain>
        <strain evidence="3">DF_Tonsil_T47</strain>
        <strain evidence="4">DF_Tonsil_T49</strain>
    </source>
</reference>
<accession>A0A2S1MLG2</accession>